<dbReference type="Proteomes" id="UP000197138">
    <property type="component" value="Unassembled WGS sequence"/>
</dbReference>
<evidence type="ECO:0000313" key="1">
    <source>
        <dbReference type="EMBL" id="OWM76658.1"/>
    </source>
</evidence>
<evidence type="ECO:0000313" key="2">
    <source>
        <dbReference type="Proteomes" id="UP000197138"/>
    </source>
</evidence>
<sequence length="123" mass="13624">MAAMTAPLCHHPRPPPPSFVFSSATSCHHHHSIIFISSSYSSSPLPTATNTTIIFLSTSYLHGYYFQPLLSSSKAPVGPTSALAIVACYSSLHRAIVSLYSIEKMREVQEDEHKMFGHLYGWR</sequence>
<proteinExistence type="predicted"/>
<reference evidence="2" key="1">
    <citation type="journal article" date="2017" name="Plant J.">
        <title>The pomegranate (Punica granatum L.) genome and the genomics of punicalagin biosynthesis.</title>
        <authorList>
            <person name="Qin G."/>
            <person name="Xu C."/>
            <person name="Ming R."/>
            <person name="Tang H."/>
            <person name="Guyot R."/>
            <person name="Kramer E.M."/>
            <person name="Hu Y."/>
            <person name="Yi X."/>
            <person name="Qi Y."/>
            <person name="Xu X."/>
            <person name="Gao Z."/>
            <person name="Pan H."/>
            <person name="Jian J."/>
            <person name="Tian Y."/>
            <person name="Yue Z."/>
            <person name="Xu Y."/>
        </authorList>
    </citation>
    <scope>NUCLEOTIDE SEQUENCE [LARGE SCALE GENOMIC DNA]</scope>
    <source>
        <strain evidence="2">cv. Dabenzi</strain>
    </source>
</reference>
<dbReference type="AlphaFoldDB" id="A0A218WVZ6"/>
<protein>
    <submittedName>
        <fullName evidence="1">Uncharacterized protein</fullName>
    </submittedName>
</protein>
<name>A0A218WVZ6_PUNGR</name>
<comment type="caution">
    <text evidence="1">The sequence shown here is derived from an EMBL/GenBank/DDBJ whole genome shotgun (WGS) entry which is preliminary data.</text>
</comment>
<dbReference type="EMBL" id="MTKT01003159">
    <property type="protein sequence ID" value="OWM76658.1"/>
    <property type="molecule type" value="Genomic_DNA"/>
</dbReference>
<accession>A0A218WVZ6</accession>
<gene>
    <name evidence="1" type="ORF">CDL15_Pgr009223</name>
</gene>
<organism evidence="1 2">
    <name type="scientific">Punica granatum</name>
    <name type="common">Pomegranate</name>
    <dbReference type="NCBI Taxonomy" id="22663"/>
    <lineage>
        <taxon>Eukaryota</taxon>
        <taxon>Viridiplantae</taxon>
        <taxon>Streptophyta</taxon>
        <taxon>Embryophyta</taxon>
        <taxon>Tracheophyta</taxon>
        <taxon>Spermatophyta</taxon>
        <taxon>Magnoliopsida</taxon>
        <taxon>eudicotyledons</taxon>
        <taxon>Gunneridae</taxon>
        <taxon>Pentapetalae</taxon>
        <taxon>rosids</taxon>
        <taxon>malvids</taxon>
        <taxon>Myrtales</taxon>
        <taxon>Lythraceae</taxon>
        <taxon>Punica</taxon>
    </lineage>
</organism>